<feature type="transmembrane region" description="Helical" evidence="14">
    <location>
        <begin position="144"/>
        <end position="160"/>
    </location>
</feature>
<feature type="transmembrane region" description="Helical" evidence="14">
    <location>
        <begin position="278"/>
        <end position="303"/>
    </location>
</feature>
<evidence type="ECO:0000256" key="2">
    <source>
        <dbReference type="ARBA" id="ARBA00004922"/>
    </source>
</evidence>
<comment type="catalytic activity">
    <reaction evidence="13 14">
        <text>a di-trans,poly-cis-dolichyl beta-D-mannosyl phosphate + L-seryl-[protein] = 3-O-(alpha-D-mannosyl)-L-seryl-[protein] + a di-trans,poly-cis-dolichyl phosphate + H(+)</text>
        <dbReference type="Rhea" id="RHEA:17377"/>
        <dbReference type="Rhea" id="RHEA-COMP:9863"/>
        <dbReference type="Rhea" id="RHEA-COMP:13546"/>
        <dbReference type="Rhea" id="RHEA-COMP:19498"/>
        <dbReference type="Rhea" id="RHEA-COMP:19501"/>
        <dbReference type="ChEBI" id="CHEBI:15378"/>
        <dbReference type="ChEBI" id="CHEBI:29999"/>
        <dbReference type="ChEBI" id="CHEBI:57683"/>
        <dbReference type="ChEBI" id="CHEBI:58211"/>
        <dbReference type="ChEBI" id="CHEBI:137321"/>
        <dbReference type="EC" id="2.4.1.109"/>
    </reaction>
</comment>
<feature type="domain" description="MIR" evidence="16">
    <location>
        <begin position="396"/>
        <end position="452"/>
    </location>
</feature>
<dbReference type="SUPFAM" id="SSF82109">
    <property type="entry name" value="MIR domain"/>
    <property type="match status" value="1"/>
</dbReference>
<keyword evidence="11 14" id="KW-0472">Membrane</keyword>
<feature type="transmembrane region" description="Helical" evidence="14">
    <location>
        <begin position="598"/>
        <end position="619"/>
    </location>
</feature>
<keyword evidence="6 14" id="KW-0808">Transferase</keyword>
<accession>A0ABQ8EXV9</accession>
<feature type="transmembrane region" description="Helical" evidence="14">
    <location>
        <begin position="663"/>
        <end position="681"/>
    </location>
</feature>
<keyword evidence="10 14" id="KW-1133">Transmembrane helix</keyword>
<dbReference type="InterPro" id="IPR027005">
    <property type="entry name" value="PMT-like"/>
</dbReference>
<comment type="function">
    <text evidence="14">Transfers mannose from Dol-P-mannose to Ser or Thr residues on proteins.</text>
</comment>
<dbReference type="InterPro" id="IPR003342">
    <property type="entry name" value="ArnT-like_N"/>
</dbReference>
<evidence type="ECO:0000256" key="4">
    <source>
        <dbReference type="ARBA" id="ARBA00012839"/>
    </source>
</evidence>
<dbReference type="Gene3D" id="2.80.10.50">
    <property type="match status" value="1"/>
</dbReference>
<dbReference type="PANTHER" id="PTHR10050">
    <property type="entry name" value="DOLICHYL-PHOSPHATE-MANNOSE--PROTEIN MANNOSYLTRANSFERASE"/>
    <property type="match status" value="1"/>
</dbReference>
<evidence type="ECO:0000256" key="12">
    <source>
        <dbReference type="ARBA" id="ARBA00045085"/>
    </source>
</evidence>
<evidence type="ECO:0000256" key="6">
    <source>
        <dbReference type="ARBA" id="ARBA00022679"/>
    </source>
</evidence>
<evidence type="ECO:0000259" key="16">
    <source>
        <dbReference type="PROSITE" id="PS50919"/>
    </source>
</evidence>
<keyword evidence="7 14" id="KW-0812">Transmembrane</keyword>
<gene>
    <name evidence="17" type="ORF">BASA50_010667</name>
</gene>
<protein>
    <recommendedName>
        <fullName evidence="4 14">Dolichyl-phosphate-mannose--protein mannosyltransferase</fullName>
        <ecNumber evidence="4 14">2.4.1.109</ecNumber>
    </recommendedName>
</protein>
<comment type="caution">
    <text evidence="17">The sequence shown here is derived from an EMBL/GenBank/DDBJ whole genome shotgun (WGS) entry which is preliminary data.</text>
</comment>
<sequence>MGSLRKRPAATASLAATEDDPDDSLSQLPLLSAQDGENKLHPQLRLGVPTMPHGHIWIAVIITAVSLWTRLYKINWADFVVWDEAHFGKFAGYYIKRQFYFDVHPPLGKMINGFAGLVAGFNGTFEFESGADYPTEFSYGVMRFFNGVFGALMAPLAYYTGVHLHLSQPGAILFATMVVFDNALCTISRFILLDSMLLFFTALSVCCLAVFYNYQRTAPFSSGWFLWILLTGLSLGSVLSIKWVGLFSIALVGIHTLDDLWEMLGDLKLPLKSYTNHWLARAVFLIVVPISIYILTFVMHFAILNRSGPGDAQMSSLFQSGLVGNDFSSNPLELAYGSKVSIKNNARGGGLLHSHVQRYPSGSTQQQVTCYHHKDSNNEFLVMKPWGEFMNMTGNPQFVEDGDQIRLVHVSTQKNIHSHKLDAPITTTEYEVSGYGNMTFGDANDLWTLEKVDDWTVGKEVKRIISLTTRFRLRHVPSGCLLRADGVSLPQWGFKQVEVVCQKKPVNNSNANIWNIELHVNPMLPSGGKNTYKSSFRRDFIDLNVAMWSSNNALTPDADKEPDQLVSQPYHWPFMIRGLRMCGWADADIKFYLLGNPFVWWGSTASLMLLATLVVVYIIRWRRGIRDFATLDEWDTFYMAAKVGIMGWFLHYFPFFIMGRVMYVHHYFPSLYFAIITFAFLVDHLSRKLPGPIHYMIVLSVGLVTIGIFLYFADLTFGMDGPSSAYANREWMSTWNINGSE</sequence>
<name>A0ABQ8EXV9_9FUNG</name>
<dbReference type="SMART" id="SM00472">
    <property type="entry name" value="MIR"/>
    <property type="match status" value="3"/>
</dbReference>
<evidence type="ECO:0000313" key="18">
    <source>
        <dbReference type="Proteomes" id="UP001648503"/>
    </source>
</evidence>
<evidence type="ECO:0000256" key="15">
    <source>
        <dbReference type="SAM" id="MobiDB-lite"/>
    </source>
</evidence>
<feature type="transmembrane region" description="Helical" evidence="14">
    <location>
        <begin position="693"/>
        <end position="713"/>
    </location>
</feature>
<organism evidence="17 18">
    <name type="scientific">Batrachochytrium salamandrivorans</name>
    <dbReference type="NCBI Taxonomy" id="1357716"/>
    <lineage>
        <taxon>Eukaryota</taxon>
        <taxon>Fungi</taxon>
        <taxon>Fungi incertae sedis</taxon>
        <taxon>Chytridiomycota</taxon>
        <taxon>Chytridiomycota incertae sedis</taxon>
        <taxon>Chytridiomycetes</taxon>
        <taxon>Rhizophydiales</taxon>
        <taxon>Rhizophydiales incertae sedis</taxon>
        <taxon>Batrachochytrium</taxon>
    </lineage>
</organism>
<dbReference type="Pfam" id="PF02815">
    <property type="entry name" value="MIR"/>
    <property type="match status" value="1"/>
</dbReference>
<dbReference type="Pfam" id="PF02366">
    <property type="entry name" value="PMT"/>
    <property type="match status" value="1"/>
</dbReference>
<evidence type="ECO:0000256" key="9">
    <source>
        <dbReference type="ARBA" id="ARBA00022824"/>
    </source>
</evidence>
<evidence type="ECO:0000256" key="10">
    <source>
        <dbReference type="ARBA" id="ARBA00022989"/>
    </source>
</evidence>
<reference evidence="17 18" key="1">
    <citation type="submission" date="2021-02" db="EMBL/GenBank/DDBJ databases">
        <title>Variation within the Batrachochytrium salamandrivorans European outbreak.</title>
        <authorList>
            <person name="Kelly M."/>
            <person name="Pasmans F."/>
            <person name="Shea T.P."/>
            <person name="Munoz J.F."/>
            <person name="Carranza S."/>
            <person name="Cuomo C.A."/>
            <person name="Martel A."/>
        </authorList>
    </citation>
    <scope>NUCLEOTIDE SEQUENCE [LARGE SCALE GENOMIC DNA]</scope>
    <source>
        <strain evidence="17 18">AMFP18/2</strain>
    </source>
</reference>
<dbReference type="InterPro" id="IPR032421">
    <property type="entry name" value="PMT_4TMC"/>
</dbReference>
<comment type="catalytic activity">
    <reaction evidence="12 14">
        <text>a di-trans,poly-cis-dolichyl beta-D-mannosyl phosphate + L-threonyl-[protein] = 3-O-(alpha-D-mannosyl)-L-threonyl-[protein] + a di-trans,poly-cis-dolichyl phosphate + H(+)</text>
        <dbReference type="Rhea" id="RHEA:53396"/>
        <dbReference type="Rhea" id="RHEA-COMP:11060"/>
        <dbReference type="Rhea" id="RHEA-COMP:13547"/>
        <dbReference type="Rhea" id="RHEA-COMP:19498"/>
        <dbReference type="Rhea" id="RHEA-COMP:19501"/>
        <dbReference type="ChEBI" id="CHEBI:15378"/>
        <dbReference type="ChEBI" id="CHEBI:30013"/>
        <dbReference type="ChEBI" id="CHEBI:57683"/>
        <dbReference type="ChEBI" id="CHEBI:58211"/>
        <dbReference type="ChEBI" id="CHEBI:137323"/>
        <dbReference type="EC" id="2.4.1.109"/>
    </reaction>
</comment>
<feature type="transmembrane region" description="Helical" evidence="14">
    <location>
        <begin position="639"/>
        <end position="657"/>
    </location>
</feature>
<comment type="pathway">
    <text evidence="2 14">Protein modification; protein glycosylation.</text>
</comment>
<keyword evidence="5 14" id="KW-0328">Glycosyltransferase</keyword>
<evidence type="ECO:0000256" key="5">
    <source>
        <dbReference type="ARBA" id="ARBA00022676"/>
    </source>
</evidence>
<dbReference type="EC" id="2.4.1.109" evidence="4 14"/>
<proteinExistence type="inferred from homology"/>
<evidence type="ECO:0000256" key="7">
    <source>
        <dbReference type="ARBA" id="ARBA00022692"/>
    </source>
</evidence>
<dbReference type="PANTHER" id="PTHR10050:SF46">
    <property type="entry name" value="PROTEIN O-MANNOSYL-TRANSFERASE 2"/>
    <property type="match status" value="1"/>
</dbReference>
<feature type="transmembrane region" description="Helical" evidence="14">
    <location>
        <begin position="191"/>
        <end position="212"/>
    </location>
</feature>
<dbReference type="InterPro" id="IPR036300">
    <property type="entry name" value="MIR_dom_sf"/>
</dbReference>
<keyword evidence="8" id="KW-0677">Repeat</keyword>
<feature type="transmembrane region" description="Helical" evidence="14">
    <location>
        <begin position="166"/>
        <end position="184"/>
    </location>
</feature>
<feature type="domain" description="MIR" evidence="16">
    <location>
        <begin position="462"/>
        <end position="519"/>
    </location>
</feature>
<evidence type="ECO:0000256" key="1">
    <source>
        <dbReference type="ARBA" id="ARBA00004477"/>
    </source>
</evidence>
<evidence type="ECO:0000256" key="11">
    <source>
        <dbReference type="ARBA" id="ARBA00023136"/>
    </source>
</evidence>
<evidence type="ECO:0000256" key="8">
    <source>
        <dbReference type="ARBA" id="ARBA00022737"/>
    </source>
</evidence>
<comment type="subcellular location">
    <subcellularLocation>
        <location evidence="1 14">Endoplasmic reticulum membrane</location>
        <topology evidence="1 14">Multi-pass membrane protein</topology>
    </subcellularLocation>
</comment>
<evidence type="ECO:0000256" key="3">
    <source>
        <dbReference type="ARBA" id="ARBA00007222"/>
    </source>
</evidence>
<evidence type="ECO:0000256" key="13">
    <source>
        <dbReference type="ARBA" id="ARBA00045102"/>
    </source>
</evidence>
<keyword evidence="18" id="KW-1185">Reference proteome</keyword>
<evidence type="ECO:0000313" key="17">
    <source>
        <dbReference type="EMBL" id="KAH6588540.1"/>
    </source>
</evidence>
<keyword evidence="9 14" id="KW-0256">Endoplasmic reticulum</keyword>
<dbReference type="InterPro" id="IPR016093">
    <property type="entry name" value="MIR_motif"/>
</dbReference>
<dbReference type="Proteomes" id="UP001648503">
    <property type="component" value="Unassembled WGS sequence"/>
</dbReference>
<feature type="domain" description="MIR" evidence="16">
    <location>
        <begin position="331"/>
        <end position="385"/>
    </location>
</feature>
<comment type="similarity">
    <text evidence="3 14">Belongs to the glycosyltransferase 39 family.</text>
</comment>
<dbReference type="PROSITE" id="PS50919">
    <property type="entry name" value="MIR"/>
    <property type="match status" value="3"/>
</dbReference>
<dbReference type="EMBL" id="JAFCIX010000501">
    <property type="protein sequence ID" value="KAH6588540.1"/>
    <property type="molecule type" value="Genomic_DNA"/>
</dbReference>
<feature type="transmembrane region" description="Helical" evidence="14">
    <location>
        <begin position="224"/>
        <end position="257"/>
    </location>
</feature>
<evidence type="ECO:0000256" key="14">
    <source>
        <dbReference type="RuleBase" id="RU367007"/>
    </source>
</evidence>
<dbReference type="Pfam" id="PF16192">
    <property type="entry name" value="PMT_4TMC"/>
    <property type="match status" value="1"/>
</dbReference>
<feature type="region of interest" description="Disordered" evidence="15">
    <location>
        <begin position="1"/>
        <end position="28"/>
    </location>
</feature>